<evidence type="ECO:0000313" key="1">
    <source>
        <dbReference type="EMBL" id="CAK5032562.1"/>
    </source>
</evidence>
<comment type="caution">
    <text evidence="1">The sequence shown here is derived from an EMBL/GenBank/DDBJ whole genome shotgun (WGS) entry which is preliminary data.</text>
</comment>
<keyword evidence="2" id="KW-1185">Reference proteome</keyword>
<name>A0ACB0Y550_MELEN</name>
<dbReference type="Proteomes" id="UP001497535">
    <property type="component" value="Unassembled WGS sequence"/>
</dbReference>
<protein>
    <submittedName>
        <fullName evidence="1">Uncharacterized protein</fullName>
    </submittedName>
</protein>
<reference evidence="1" key="1">
    <citation type="submission" date="2023-11" db="EMBL/GenBank/DDBJ databases">
        <authorList>
            <person name="Poullet M."/>
        </authorList>
    </citation>
    <scope>NUCLEOTIDE SEQUENCE</scope>
    <source>
        <strain evidence="1">E1834</strain>
    </source>
</reference>
<proteinExistence type="predicted"/>
<accession>A0ACB0Y550</accession>
<dbReference type="EMBL" id="CAVMJV010000006">
    <property type="protein sequence ID" value="CAK5032562.1"/>
    <property type="molecule type" value="Genomic_DNA"/>
</dbReference>
<gene>
    <name evidence="1" type="ORF">MENTE1834_LOCUS7869</name>
</gene>
<organism evidence="1 2">
    <name type="scientific">Meloidogyne enterolobii</name>
    <name type="common">Root-knot nematode worm</name>
    <name type="synonym">Meloidogyne mayaguensis</name>
    <dbReference type="NCBI Taxonomy" id="390850"/>
    <lineage>
        <taxon>Eukaryota</taxon>
        <taxon>Metazoa</taxon>
        <taxon>Ecdysozoa</taxon>
        <taxon>Nematoda</taxon>
        <taxon>Chromadorea</taxon>
        <taxon>Rhabditida</taxon>
        <taxon>Tylenchina</taxon>
        <taxon>Tylenchomorpha</taxon>
        <taxon>Tylenchoidea</taxon>
        <taxon>Meloidogynidae</taxon>
        <taxon>Meloidogyninae</taxon>
        <taxon>Meloidogyne</taxon>
    </lineage>
</organism>
<evidence type="ECO:0000313" key="2">
    <source>
        <dbReference type="Proteomes" id="UP001497535"/>
    </source>
</evidence>
<sequence>MHMPEMHMPVMHMPAVFRRQQDSPNTPPHIEFQPQHPPHTQFQPQPSNPNRADVEMGTVWGIPVLPQQIGHPIGQIHPAQQYQYRHRRNVKEAQKGWYLFKNKVWP</sequence>